<proteinExistence type="predicted"/>
<feature type="region of interest" description="Disordered" evidence="1">
    <location>
        <begin position="658"/>
        <end position="679"/>
    </location>
</feature>
<reference evidence="2" key="1">
    <citation type="journal article" date="2023" name="BMC Genomics">
        <title>Chromosome-level genome assemblies of Cutaneotrichosporon spp. (Trichosporonales, Basidiomycota) reveal imbalanced evolution between nucleotide sequences and chromosome synteny.</title>
        <authorList>
            <person name="Kobayashi Y."/>
            <person name="Kayamori A."/>
            <person name="Aoki K."/>
            <person name="Shiwa Y."/>
            <person name="Matsutani M."/>
            <person name="Fujita N."/>
            <person name="Sugita T."/>
            <person name="Iwasaki W."/>
            <person name="Tanaka N."/>
            <person name="Takashima M."/>
        </authorList>
    </citation>
    <scope>NUCLEOTIDE SEQUENCE</scope>
    <source>
        <strain evidence="2">HIS016</strain>
    </source>
</reference>
<evidence type="ECO:0000313" key="3">
    <source>
        <dbReference type="Proteomes" id="UP001222932"/>
    </source>
</evidence>
<sequence length="710" mass="79579">MATSANALYVLRLVLGGVRRRALISASTRTYSHSSPMPGYAQSLSFLEADEGEYAAASEFLPERVATEAPPVPWPTVFEHGARRPRRAQPCDIVARLVASEKYGAARKVVDELKALHTPVQHRKTYLKPALASLESTDEGRRNFLFWMELYPARGATPNHPALRKEWAPIVHRVLGENIDNAAFLAEFLELAGRKGLLNVVLPIFVVPLAAILPPHQSEEVVSRAIASYRASCRPKSSSQVGRNLASLTDIQTELWWNKYLRALAIVEHHEPAVALLHSPPLGVRFQAWARAMVLGEDMSKQRRADDSKTQGKPKCDGALLQLIDSPVLDRDNRELAKHLARVLDRTRKDLPRVGMLADTQRLLLRLRPELLPTLERWFTERSRDNLVEDEGTSVRHQWWAHAEVLRHARDGDHVKAVRTFRRHFLWVGLPPTSVGTGDMERRPRRLPNKRIVCSILPSILALLSPVERTAYRKAFYSSFRSLAPAFWPNQFTHLAFVRIEAYTGGPTAATEVVQDIVEVGLNPGLPAWTALLLSMMGRGDTEAALHLLDSMERRAPLSETRRMPPPNGRTYAGLVRVAAKHGHIHVAADLLRRYQKHGETSGELGSLEAFFGDLKSRHRTPQEIADEKRTQAAVLRELNRLDGDDLKSRIQVLFERKRGNDEHGKEKGLSEQGDDVRRESVQEVVIEGKVLGQAAAVEHGEEKQSSAYA</sequence>
<dbReference type="InterPro" id="IPR011990">
    <property type="entry name" value="TPR-like_helical_dom_sf"/>
</dbReference>
<keyword evidence="3" id="KW-1185">Reference proteome</keyword>
<dbReference type="AlphaFoldDB" id="A0AAD3TUM4"/>
<dbReference type="Proteomes" id="UP001222932">
    <property type="component" value="Unassembled WGS sequence"/>
</dbReference>
<organism evidence="2 3">
    <name type="scientific">Cutaneotrichosporon spelunceum</name>
    <dbReference type="NCBI Taxonomy" id="1672016"/>
    <lineage>
        <taxon>Eukaryota</taxon>
        <taxon>Fungi</taxon>
        <taxon>Dikarya</taxon>
        <taxon>Basidiomycota</taxon>
        <taxon>Agaricomycotina</taxon>
        <taxon>Tremellomycetes</taxon>
        <taxon>Trichosporonales</taxon>
        <taxon>Trichosporonaceae</taxon>
        <taxon>Cutaneotrichosporon</taxon>
    </lineage>
</organism>
<gene>
    <name evidence="2" type="ORF">CspeluHIS016_0306720</name>
</gene>
<evidence type="ECO:0000256" key="1">
    <source>
        <dbReference type="SAM" id="MobiDB-lite"/>
    </source>
</evidence>
<comment type="caution">
    <text evidence="2">The sequence shown here is derived from an EMBL/GenBank/DDBJ whole genome shotgun (WGS) entry which is preliminary data.</text>
</comment>
<name>A0AAD3TUM4_9TREE</name>
<evidence type="ECO:0000313" key="2">
    <source>
        <dbReference type="EMBL" id="GMK56832.1"/>
    </source>
</evidence>
<dbReference type="EMBL" id="BTCM01000003">
    <property type="protein sequence ID" value="GMK56832.1"/>
    <property type="molecule type" value="Genomic_DNA"/>
</dbReference>
<accession>A0AAD3TUM4</accession>
<reference evidence="2" key="2">
    <citation type="submission" date="2023-06" db="EMBL/GenBank/DDBJ databases">
        <authorList>
            <person name="Kobayashi Y."/>
            <person name="Kayamori A."/>
            <person name="Aoki K."/>
            <person name="Shiwa Y."/>
            <person name="Fujita N."/>
            <person name="Sugita T."/>
            <person name="Iwasaki W."/>
            <person name="Tanaka N."/>
            <person name="Takashima M."/>
        </authorList>
    </citation>
    <scope>NUCLEOTIDE SEQUENCE</scope>
    <source>
        <strain evidence="2">HIS016</strain>
    </source>
</reference>
<evidence type="ECO:0008006" key="4">
    <source>
        <dbReference type="Google" id="ProtNLM"/>
    </source>
</evidence>
<dbReference type="Gene3D" id="1.25.40.10">
    <property type="entry name" value="Tetratricopeptide repeat domain"/>
    <property type="match status" value="1"/>
</dbReference>
<protein>
    <recommendedName>
        <fullName evidence="4">Pentatricopeptide repeat protein</fullName>
    </recommendedName>
</protein>